<keyword evidence="5" id="KW-0862">Zinc</keyword>
<dbReference type="GO" id="GO:0008270">
    <property type="term" value="F:zinc ion binding"/>
    <property type="evidence" value="ECO:0007669"/>
    <property type="project" value="UniProtKB-KW"/>
</dbReference>
<dbReference type="GO" id="GO:0005737">
    <property type="term" value="C:cytoplasm"/>
    <property type="evidence" value="ECO:0007669"/>
    <property type="project" value="TreeGrafter"/>
</dbReference>
<feature type="region of interest" description="Disordered" evidence="7">
    <location>
        <begin position="392"/>
        <end position="418"/>
    </location>
</feature>
<evidence type="ECO:0000256" key="7">
    <source>
        <dbReference type="SAM" id="MobiDB-lite"/>
    </source>
</evidence>
<dbReference type="OMA" id="NDNIWVE"/>
<dbReference type="GO" id="GO:0043027">
    <property type="term" value="F:cysteine-type endopeptidase inhibitor activity involved in apoptotic process"/>
    <property type="evidence" value="ECO:0007669"/>
    <property type="project" value="TreeGrafter"/>
</dbReference>
<dbReference type="SUPFAM" id="SSF57924">
    <property type="entry name" value="Inhibitor of apoptosis (IAP) repeat"/>
    <property type="match status" value="2"/>
</dbReference>
<dbReference type="GO" id="GO:0051726">
    <property type="term" value="P:regulation of cell cycle"/>
    <property type="evidence" value="ECO:0007669"/>
    <property type="project" value="TreeGrafter"/>
</dbReference>
<dbReference type="GO" id="GO:0043066">
    <property type="term" value="P:negative regulation of apoptotic process"/>
    <property type="evidence" value="ECO:0007669"/>
    <property type="project" value="TreeGrafter"/>
</dbReference>
<proteinExistence type="inferred from homology"/>
<keyword evidence="2" id="KW-0053">Apoptosis</keyword>
<evidence type="ECO:0000256" key="3">
    <source>
        <dbReference type="ARBA" id="ARBA00022723"/>
    </source>
</evidence>
<dbReference type="CDD" id="cd16713">
    <property type="entry name" value="RING-HC_BIRC2_3_7"/>
    <property type="match status" value="1"/>
</dbReference>
<dbReference type="PANTHER" id="PTHR10044">
    <property type="entry name" value="INHIBITOR OF APOPTOSIS"/>
    <property type="match status" value="1"/>
</dbReference>
<dbReference type="PROSITE" id="PS01282">
    <property type="entry name" value="BIR_REPEAT_1"/>
    <property type="match status" value="1"/>
</dbReference>
<dbReference type="EnsemblMetazoa" id="G19399.5">
    <property type="protein sequence ID" value="G19399.5:cds"/>
    <property type="gene ID" value="G19399"/>
</dbReference>
<dbReference type="EnsemblMetazoa" id="G19399.3">
    <property type="protein sequence ID" value="G19399.3:cds"/>
    <property type="gene ID" value="G19399"/>
</dbReference>
<dbReference type="Gene3D" id="1.10.1170.10">
    <property type="entry name" value="Inhibitor Of Apoptosis Protein (2mihbC-IAP-1), Chain A"/>
    <property type="match status" value="3"/>
</dbReference>
<dbReference type="GO" id="GO:0006915">
    <property type="term" value="P:apoptotic process"/>
    <property type="evidence" value="ECO:0007669"/>
    <property type="project" value="UniProtKB-KW"/>
</dbReference>
<feature type="compositionally biased region" description="Low complexity" evidence="7">
    <location>
        <begin position="218"/>
        <end position="230"/>
    </location>
</feature>
<dbReference type="Gene3D" id="1.10.533.10">
    <property type="entry name" value="Death Domain, Fas"/>
    <property type="match status" value="1"/>
</dbReference>
<evidence type="ECO:0000256" key="4">
    <source>
        <dbReference type="ARBA" id="ARBA00022771"/>
    </source>
</evidence>
<dbReference type="EnsemblMetazoa" id="G19399.2">
    <property type="protein sequence ID" value="G19399.2:cds"/>
    <property type="gene ID" value="G19399"/>
</dbReference>
<dbReference type="PANTHER" id="PTHR10044:SF139">
    <property type="entry name" value="DEATH-ASSOCIATED INHIBITOR OF APOPTOSIS 2"/>
    <property type="match status" value="1"/>
</dbReference>
<keyword evidence="4 6" id="KW-0863">Zinc-finger</keyword>
<name>A0A8W8JHK4_MAGGI</name>
<dbReference type="GO" id="GO:0005634">
    <property type="term" value="C:nucleus"/>
    <property type="evidence" value="ECO:0007669"/>
    <property type="project" value="TreeGrafter"/>
</dbReference>
<feature type="domain" description="RING-type" evidence="8">
    <location>
        <begin position="532"/>
        <end position="567"/>
    </location>
</feature>
<protein>
    <recommendedName>
        <fullName evidence="8">RING-type domain-containing protein</fullName>
    </recommendedName>
</protein>
<accession>A0A8W8JHK4</accession>
<evidence type="ECO:0000256" key="2">
    <source>
        <dbReference type="ARBA" id="ARBA00022703"/>
    </source>
</evidence>
<dbReference type="CDD" id="cd00022">
    <property type="entry name" value="BIR"/>
    <property type="match status" value="2"/>
</dbReference>
<evidence type="ECO:0000313" key="9">
    <source>
        <dbReference type="EnsemblMetazoa" id="G19399.3:cds"/>
    </source>
</evidence>
<dbReference type="PROSITE" id="PS50089">
    <property type="entry name" value="ZF_RING_2"/>
    <property type="match status" value="1"/>
</dbReference>
<dbReference type="FunFam" id="1.10.1170.10:FF:000003">
    <property type="entry name" value="E3 ubiquitin-protein ligase XIAP"/>
    <property type="match status" value="1"/>
</dbReference>
<keyword evidence="3" id="KW-0479">Metal-binding</keyword>
<reference evidence="9" key="1">
    <citation type="submission" date="2022-08" db="UniProtKB">
        <authorList>
            <consortium name="EnsemblMetazoa"/>
        </authorList>
    </citation>
    <scope>IDENTIFICATION</scope>
    <source>
        <strain evidence="9">05x7-T-G4-1.051#20</strain>
    </source>
</reference>
<evidence type="ECO:0000256" key="1">
    <source>
        <dbReference type="ARBA" id="ARBA00006672"/>
    </source>
</evidence>
<feature type="region of interest" description="Disordered" evidence="7">
    <location>
        <begin position="211"/>
        <end position="267"/>
    </location>
</feature>
<dbReference type="PROSITE" id="PS50143">
    <property type="entry name" value="BIR_REPEAT_2"/>
    <property type="match status" value="2"/>
</dbReference>
<sequence length="579" mass="65330">MNYEGEKEKASRKNSTRGITLLLNEEKNQIKERHWNPTCDTNFSNSEAGQVRLETDYLQSKQNGVRGNSLKESLDTISRYTGSFEEFVQKEIALYGDLENQAHSLASSLRHSMNMELIRLRSFHNFPSSKTVSTLQLARQGFYYSMEYDVTICFACGFQKRDWRSDDVIEVIHRNMSPDCPLLSAQPTSNIQIGNDQRDGHCMNELKQQLNASGNDFPSRSNRQPSSSTSEIALSGNEMKKEQNTDNIDNKGSGKAPSSHKTSNDLLTKTRMQQDKINAFIRNLDPLGINFDRPKYPSYSVLAVRLSSFADWPSSLSQTPRDLAVAGFLYAGYGDYTRCFFCGGGLRNWEPGDDPWTEHARWFPKCAFVRQNKGDEFVALVQIQHQELQAMGAPNEHQARDHATGPENVTSERSSEPDVSTLPAFQSVLEMGYPSHVIQQAFDFLKNKKECIDIKAEEVMEVILSGDDIPPSSVAKTSDYVKEVTARSYEDSINANEQQTKSSFMAVTKESDEADTRSLIEENRQLKDLRMCKICMEKDASIAMLPCGHLCCCTDCAPAMRKCPICRQFVKGTVRTWLA</sequence>
<evidence type="ECO:0000259" key="8">
    <source>
        <dbReference type="PROSITE" id="PS50089"/>
    </source>
</evidence>
<dbReference type="InterPro" id="IPR001370">
    <property type="entry name" value="BIR_rpt"/>
</dbReference>
<dbReference type="Pfam" id="PF00653">
    <property type="entry name" value="BIR"/>
    <property type="match status" value="2"/>
</dbReference>
<dbReference type="InterPro" id="IPR050784">
    <property type="entry name" value="IAP"/>
</dbReference>
<evidence type="ECO:0000256" key="6">
    <source>
        <dbReference type="PROSITE-ProRule" id="PRU00175"/>
    </source>
</evidence>
<dbReference type="OrthoDB" id="4034597at2759"/>
<dbReference type="InterPro" id="IPR011029">
    <property type="entry name" value="DEATH-like_dom_sf"/>
</dbReference>
<evidence type="ECO:0000256" key="5">
    <source>
        <dbReference type="ARBA" id="ARBA00022833"/>
    </source>
</evidence>
<dbReference type="Proteomes" id="UP000005408">
    <property type="component" value="Unassembled WGS sequence"/>
</dbReference>
<dbReference type="AlphaFoldDB" id="A0A8W8JHK4"/>
<dbReference type="FunFam" id="1.10.1170.10:FF:000002">
    <property type="entry name" value="Baculoviral IAP repeat containing 7"/>
    <property type="match status" value="1"/>
</dbReference>
<keyword evidence="10" id="KW-1185">Reference proteome</keyword>
<dbReference type="SMART" id="SM00238">
    <property type="entry name" value="BIR"/>
    <property type="match status" value="2"/>
</dbReference>
<dbReference type="InterPro" id="IPR001841">
    <property type="entry name" value="Znf_RING"/>
</dbReference>
<dbReference type="SMART" id="SM00184">
    <property type="entry name" value="RING"/>
    <property type="match status" value="1"/>
</dbReference>
<comment type="similarity">
    <text evidence="1">Belongs to the IAP family.</text>
</comment>
<dbReference type="Pfam" id="PF13920">
    <property type="entry name" value="zf-C3HC4_3"/>
    <property type="match status" value="1"/>
</dbReference>
<evidence type="ECO:0000313" key="10">
    <source>
        <dbReference type="Proteomes" id="UP000005408"/>
    </source>
</evidence>
<organism evidence="9 10">
    <name type="scientific">Magallana gigas</name>
    <name type="common">Pacific oyster</name>
    <name type="synonym">Crassostrea gigas</name>
    <dbReference type="NCBI Taxonomy" id="29159"/>
    <lineage>
        <taxon>Eukaryota</taxon>
        <taxon>Metazoa</taxon>
        <taxon>Spiralia</taxon>
        <taxon>Lophotrochozoa</taxon>
        <taxon>Mollusca</taxon>
        <taxon>Bivalvia</taxon>
        <taxon>Autobranchia</taxon>
        <taxon>Pteriomorphia</taxon>
        <taxon>Ostreida</taxon>
        <taxon>Ostreoidea</taxon>
        <taxon>Ostreidae</taxon>
        <taxon>Magallana</taxon>
    </lineage>
</organism>